<dbReference type="InterPro" id="IPR009057">
    <property type="entry name" value="Homeodomain-like_sf"/>
</dbReference>
<reference evidence="2 3" key="1">
    <citation type="journal article" date="2020" name="Genome Biol. Evol.">
        <title>Comparative genomics of strictly vertically transmitted, feminizing microsporidia endosymbionts of amphipod crustaceans.</title>
        <authorList>
            <person name="Cormier A."/>
            <person name="Chebbi M.A."/>
            <person name="Giraud I."/>
            <person name="Wattier R."/>
            <person name="Teixeira M."/>
            <person name="Gilbert C."/>
            <person name="Rigaud T."/>
            <person name="Cordaux R."/>
        </authorList>
    </citation>
    <scope>NUCLEOTIDE SEQUENCE [LARGE SCALE GENOMIC DNA]</scope>
    <source>
        <strain evidence="2 3">Ou3-Ou53</strain>
    </source>
</reference>
<gene>
    <name evidence="2" type="ORF">NGRA_2822</name>
</gene>
<dbReference type="SUPFAM" id="SSF46689">
    <property type="entry name" value="Homeodomain-like"/>
    <property type="match status" value="1"/>
</dbReference>
<protein>
    <recommendedName>
        <fullName evidence="1">Myb-like domain-containing protein</fullName>
    </recommendedName>
</protein>
<evidence type="ECO:0000313" key="3">
    <source>
        <dbReference type="Proteomes" id="UP000740883"/>
    </source>
</evidence>
<feature type="domain" description="Myb-like" evidence="1">
    <location>
        <begin position="422"/>
        <end position="536"/>
    </location>
</feature>
<comment type="caution">
    <text evidence="2">The sequence shown here is derived from an EMBL/GenBank/DDBJ whole genome shotgun (WGS) entry which is preliminary data.</text>
</comment>
<sequence length="582" mass="68194">MNNINTLKKNIIKSVLAVSLCPGSYSLWLDLYCTPVDHMHKRKKKTDCIIIEPVKNNPKDAEMLQKTVEYFRNHPFSIQDDSHTHRNIGIQRNRQSVSNMRSQGTAQGHSFDLIKQANEKYNALRNTVLLEILEKYKKNDNSDFLSYEYLFKSIHDSCRLLDEYDTKTYDPDIPKSVYIDNKIRVHNMVMKLICGSKQIDHSPTSMVVALPDDLGNIISHYHKSGMFNERAIYTEVMYEREDKSISYGEIDRMAKEIDEEPTDVVLEDPTDVVLEEDTVDLRISEIARDSRYLLFLKRTSPTMLKLCESTEEYIVKQEEIIKDKGKANEAIGRGRKLGKIKGLRTLDGISPIEDVRWSKRDLKKFSSCVIKFKNNFSAISEELPHIPMADLIKKYYLAKDKTYAHIKKKPGRISDTEIKKIVESEWTQTEINIFTEKYKTYGKNLLRYQSWINKPEKDLKIFLRYFLKQQKNPKPENVHRTSLSKEDLLSNWSIDERQIFAIYFPYFNKNWITMATYFPKKTSADLKLYYSKYFKSLSFNEQKFEASISNLKVKFRTFPVIHIGDETHADEVLESIGLIFKR</sequence>
<dbReference type="AlphaFoldDB" id="A0A9P6GWP6"/>
<dbReference type="OrthoDB" id="2193595at2759"/>
<dbReference type="Proteomes" id="UP000740883">
    <property type="component" value="Unassembled WGS sequence"/>
</dbReference>
<dbReference type="EMBL" id="SBJO01000406">
    <property type="protein sequence ID" value="KAF9761148.1"/>
    <property type="molecule type" value="Genomic_DNA"/>
</dbReference>
<dbReference type="SMART" id="SM00717">
    <property type="entry name" value="SANT"/>
    <property type="match status" value="2"/>
</dbReference>
<organism evidence="2 3">
    <name type="scientific">Nosema granulosis</name>
    <dbReference type="NCBI Taxonomy" id="83296"/>
    <lineage>
        <taxon>Eukaryota</taxon>
        <taxon>Fungi</taxon>
        <taxon>Fungi incertae sedis</taxon>
        <taxon>Microsporidia</taxon>
        <taxon>Nosematidae</taxon>
        <taxon>Nosema</taxon>
    </lineage>
</organism>
<feature type="domain" description="Myb-like" evidence="1">
    <location>
        <begin position="353"/>
        <end position="401"/>
    </location>
</feature>
<dbReference type="Gene3D" id="1.10.10.60">
    <property type="entry name" value="Homeodomain-like"/>
    <property type="match status" value="2"/>
</dbReference>
<evidence type="ECO:0000259" key="1">
    <source>
        <dbReference type="SMART" id="SM00717"/>
    </source>
</evidence>
<proteinExistence type="predicted"/>
<evidence type="ECO:0000313" key="2">
    <source>
        <dbReference type="EMBL" id="KAF9761148.1"/>
    </source>
</evidence>
<dbReference type="InterPro" id="IPR001005">
    <property type="entry name" value="SANT/Myb"/>
</dbReference>
<name>A0A9P6GWP6_9MICR</name>
<accession>A0A9P6GWP6</accession>
<keyword evidence="3" id="KW-1185">Reference proteome</keyword>